<accession>A0A1K2IWY4</accession>
<name>A0A1K2IWY4_9FLAO</name>
<dbReference type="EMBL" id="FPKW01000030">
    <property type="protein sequence ID" value="SFZ96933.1"/>
    <property type="molecule type" value="Genomic_DNA"/>
</dbReference>
<sequence length="202" mass="23342">MEKLALFKKNTHQRELRGLPEIFQSFETGIRSSKAVDAKRFLEKIGINFNELRIGFNSGQLHHRQPQELKNRYEQLGLLTKSDANVREENMTAYTVFGRKGIIFPLFNEHNVIVNFFAIRFKMAIPQESYLNDRGVYPCYPHPSTKKLFIVPTILDGASLLQSKALENKEAVLALHNGKMLPQHREAIESLEHLEEIIVIKR</sequence>
<dbReference type="AlphaFoldDB" id="A0A1K2IWY4"/>
<dbReference type="RefSeq" id="WP_228430217.1">
    <property type="nucleotide sequence ID" value="NZ_FPKW01000030.1"/>
</dbReference>
<gene>
    <name evidence="1" type="ORF">SAMN05216324_13027</name>
</gene>
<protein>
    <submittedName>
        <fullName evidence="1">Uncharacterized protein</fullName>
    </submittedName>
</protein>
<keyword evidence="2" id="KW-1185">Reference proteome</keyword>
<reference evidence="2" key="1">
    <citation type="submission" date="2016-10" db="EMBL/GenBank/DDBJ databases">
        <authorList>
            <person name="Varghese N."/>
            <person name="Submissions S."/>
        </authorList>
    </citation>
    <scope>NUCLEOTIDE SEQUENCE [LARGE SCALE GENOMIC DNA]</scope>
    <source>
        <strain evidence="2">SUR2</strain>
    </source>
</reference>
<dbReference type="Proteomes" id="UP000182034">
    <property type="component" value="Unassembled WGS sequence"/>
</dbReference>
<organism evidence="1 2">
    <name type="scientific">Chryseobacterium limigenitum</name>
    <dbReference type="NCBI Taxonomy" id="1612149"/>
    <lineage>
        <taxon>Bacteria</taxon>
        <taxon>Pseudomonadati</taxon>
        <taxon>Bacteroidota</taxon>
        <taxon>Flavobacteriia</taxon>
        <taxon>Flavobacteriales</taxon>
        <taxon>Weeksellaceae</taxon>
        <taxon>Chryseobacterium group</taxon>
        <taxon>Chryseobacterium</taxon>
    </lineage>
</organism>
<evidence type="ECO:0000313" key="1">
    <source>
        <dbReference type="EMBL" id="SFZ96933.1"/>
    </source>
</evidence>
<proteinExistence type="predicted"/>
<dbReference type="STRING" id="1612149.SAMN05216324_13027"/>
<evidence type="ECO:0000313" key="2">
    <source>
        <dbReference type="Proteomes" id="UP000182034"/>
    </source>
</evidence>